<evidence type="ECO:0000313" key="3">
    <source>
        <dbReference type="Proteomes" id="UP000053562"/>
    </source>
</evidence>
<feature type="transmembrane region" description="Helical" evidence="1">
    <location>
        <begin position="156"/>
        <end position="175"/>
    </location>
</feature>
<organism evidence="2 3">
    <name type="scientific">Plasmodium vivax India VII</name>
    <dbReference type="NCBI Taxonomy" id="1077284"/>
    <lineage>
        <taxon>Eukaryota</taxon>
        <taxon>Sar</taxon>
        <taxon>Alveolata</taxon>
        <taxon>Apicomplexa</taxon>
        <taxon>Aconoidasida</taxon>
        <taxon>Haemosporida</taxon>
        <taxon>Plasmodiidae</taxon>
        <taxon>Plasmodium</taxon>
        <taxon>Plasmodium (Plasmodium)</taxon>
    </lineage>
</organism>
<name>A0A0J9S4N2_PLAVI</name>
<reference evidence="2 3" key="1">
    <citation type="submission" date="2011-08" db="EMBL/GenBank/DDBJ databases">
        <title>The Genome Sequence of Plasmodium vivax India VII.</title>
        <authorList>
            <consortium name="The Broad Institute Genome Sequencing Platform"/>
            <consortium name="The Broad Institute Genome Sequencing Center for Infectious Disease"/>
            <person name="Neafsey D."/>
            <person name="Carlton J."/>
            <person name="Barnwell J."/>
            <person name="Collins W."/>
            <person name="Escalante A."/>
            <person name="Mullikin J."/>
            <person name="Saul A."/>
            <person name="Guigo R."/>
            <person name="Camara F."/>
            <person name="Young S.K."/>
            <person name="Zeng Q."/>
            <person name="Gargeya S."/>
            <person name="Fitzgerald M."/>
            <person name="Haas B."/>
            <person name="Abouelleil A."/>
            <person name="Alvarado L."/>
            <person name="Arachchi H.M."/>
            <person name="Berlin A."/>
            <person name="Brown A."/>
            <person name="Chapman S.B."/>
            <person name="Chen Z."/>
            <person name="Dunbar C."/>
            <person name="Freedman E."/>
            <person name="Gearin G."/>
            <person name="Gellesch M."/>
            <person name="Goldberg J."/>
            <person name="Griggs A."/>
            <person name="Gujja S."/>
            <person name="Heiman D."/>
            <person name="Howarth C."/>
            <person name="Larson L."/>
            <person name="Lui A."/>
            <person name="MacDonald P.J.P."/>
            <person name="Montmayeur A."/>
            <person name="Murphy C."/>
            <person name="Neiman D."/>
            <person name="Pearson M."/>
            <person name="Priest M."/>
            <person name="Roberts A."/>
            <person name="Saif S."/>
            <person name="Shea T."/>
            <person name="Shenoy N."/>
            <person name="Sisk P."/>
            <person name="Stolte C."/>
            <person name="Sykes S."/>
            <person name="Wortman J."/>
            <person name="Nusbaum C."/>
            <person name="Birren B."/>
        </authorList>
    </citation>
    <scope>NUCLEOTIDE SEQUENCE [LARGE SCALE GENOMIC DNA]</scope>
    <source>
        <strain evidence="2 3">India VII</strain>
    </source>
</reference>
<dbReference type="AlphaFoldDB" id="A0A0J9S4N2"/>
<evidence type="ECO:0000256" key="1">
    <source>
        <dbReference type="SAM" id="Phobius"/>
    </source>
</evidence>
<accession>A0A0J9S4N2</accession>
<keyword evidence="1" id="KW-0472">Membrane</keyword>
<dbReference type="EMBL" id="KQ234546">
    <property type="protein sequence ID" value="KMZ76982.1"/>
    <property type="molecule type" value="Genomic_DNA"/>
</dbReference>
<dbReference type="Proteomes" id="UP000053562">
    <property type="component" value="Unassembled WGS sequence"/>
</dbReference>
<evidence type="ECO:0000313" key="2">
    <source>
        <dbReference type="EMBL" id="KMZ76982.1"/>
    </source>
</evidence>
<sequence length="189" mass="22542">MNSSFRYKTDSNVNNYNLLNSRNNNNTYEQIKRGKPNSVESYLNSFKYRYAKKGGLKKLDCYYEKKLFSSFVKLEKLAKQKNISKERITRIIYKKYVLGFFLLSLLPVLSFAFPDIIIWEKYSRKFKITCMIDGRRDTTIKEVLVPIPTTYKTLRYIFLIISFLIVVSFIIYTYIKVMKYKRIKSGILK</sequence>
<proteinExistence type="predicted"/>
<gene>
    <name evidence="2" type="ORF">PVIIG_05371</name>
</gene>
<feature type="transmembrane region" description="Helical" evidence="1">
    <location>
        <begin position="96"/>
        <end position="119"/>
    </location>
</feature>
<dbReference type="InterPro" id="IPR022139">
    <property type="entry name" value="Fam-L/Fam-M-like_plasmodium"/>
</dbReference>
<keyword evidence="1" id="KW-1133">Transmembrane helix</keyword>
<dbReference type="Pfam" id="PF12420">
    <property type="entry name" value="DUF3671"/>
    <property type="match status" value="1"/>
</dbReference>
<protein>
    <submittedName>
        <fullName evidence="2">Uncharacterized protein</fullName>
    </submittedName>
</protein>
<keyword evidence="1" id="KW-0812">Transmembrane</keyword>